<dbReference type="RefSeq" id="WP_089771939.1">
    <property type="nucleotide sequence ID" value="NZ_FNTX01000001.1"/>
</dbReference>
<proteinExistence type="predicted"/>
<dbReference type="AlphaFoldDB" id="A0A1H5EDD0"/>
<evidence type="ECO:0000313" key="3">
    <source>
        <dbReference type="Proteomes" id="UP000199220"/>
    </source>
</evidence>
<sequence length="112" mass="12083">MTAQEELIERLRTALAGEASVREVSMFGGRSFMVHEAMIVSALQGGDLLVRVDAQQHEELLARPGASQAEMGAGRSMGRGWLSLSADVISDEQGLVFWLDAALTHNRSTARA</sequence>
<dbReference type="STRING" id="648782.SAMN04488554_0981"/>
<keyword evidence="3" id="KW-1185">Reference proteome</keyword>
<dbReference type="OrthoDB" id="214902at2"/>
<feature type="domain" description="TfoX N-terminal" evidence="1">
    <location>
        <begin position="15"/>
        <end position="104"/>
    </location>
</feature>
<dbReference type="Gene3D" id="3.30.1460.30">
    <property type="entry name" value="YgaC/TfoX-N like chaperone"/>
    <property type="match status" value="1"/>
</dbReference>
<protein>
    <submittedName>
        <fullName evidence="2">Transcriptional regulator of competence genes, TfoX/Sxy family</fullName>
    </submittedName>
</protein>
<dbReference type="InterPro" id="IPR007076">
    <property type="entry name" value="TfoX_N"/>
</dbReference>
<accession>A0A1H5EDD0</accession>
<dbReference type="EMBL" id="FNTX01000001">
    <property type="protein sequence ID" value="SED89127.1"/>
    <property type="molecule type" value="Genomic_DNA"/>
</dbReference>
<evidence type="ECO:0000259" key="1">
    <source>
        <dbReference type="Pfam" id="PF04993"/>
    </source>
</evidence>
<organism evidence="2 3">
    <name type="scientific">Ruania alba</name>
    <dbReference type="NCBI Taxonomy" id="648782"/>
    <lineage>
        <taxon>Bacteria</taxon>
        <taxon>Bacillati</taxon>
        <taxon>Actinomycetota</taxon>
        <taxon>Actinomycetes</taxon>
        <taxon>Micrococcales</taxon>
        <taxon>Ruaniaceae</taxon>
        <taxon>Ruania</taxon>
    </lineage>
</organism>
<dbReference type="Pfam" id="PF04993">
    <property type="entry name" value="TfoX_N"/>
    <property type="match status" value="1"/>
</dbReference>
<gene>
    <name evidence="2" type="ORF">SAMN04488554_0981</name>
</gene>
<dbReference type="Proteomes" id="UP000199220">
    <property type="component" value="Unassembled WGS sequence"/>
</dbReference>
<name>A0A1H5EDD0_9MICO</name>
<evidence type="ECO:0000313" key="2">
    <source>
        <dbReference type="EMBL" id="SED89127.1"/>
    </source>
</evidence>
<dbReference type="SUPFAM" id="SSF159894">
    <property type="entry name" value="YgaC/TfoX-N like"/>
    <property type="match status" value="1"/>
</dbReference>
<reference evidence="3" key="1">
    <citation type="submission" date="2016-10" db="EMBL/GenBank/DDBJ databases">
        <authorList>
            <person name="Varghese N."/>
            <person name="Submissions S."/>
        </authorList>
    </citation>
    <scope>NUCLEOTIDE SEQUENCE [LARGE SCALE GENOMIC DNA]</scope>
    <source>
        <strain evidence="3">DSM 21368</strain>
    </source>
</reference>